<organism evidence="8 9">
    <name type="scientific">Variovorax guangxiensis</name>
    <dbReference type="NCBI Taxonomy" id="1775474"/>
    <lineage>
        <taxon>Bacteria</taxon>
        <taxon>Pseudomonadati</taxon>
        <taxon>Pseudomonadota</taxon>
        <taxon>Betaproteobacteria</taxon>
        <taxon>Burkholderiales</taxon>
        <taxon>Comamonadaceae</taxon>
        <taxon>Variovorax</taxon>
    </lineage>
</organism>
<evidence type="ECO:0000256" key="5">
    <source>
        <dbReference type="ARBA" id="ARBA00023002"/>
    </source>
</evidence>
<dbReference type="InterPro" id="IPR010136">
    <property type="entry name" value="AGPR_type-2"/>
</dbReference>
<dbReference type="NCBIfam" id="TIGR01851">
    <property type="entry name" value="argC_other"/>
    <property type="match status" value="1"/>
</dbReference>
<dbReference type="HAMAP" id="MF_01110">
    <property type="entry name" value="ArgC_type2"/>
    <property type="match status" value="1"/>
</dbReference>
<evidence type="ECO:0000256" key="2">
    <source>
        <dbReference type="ARBA" id="ARBA00022571"/>
    </source>
</evidence>
<keyword evidence="4 6" id="KW-0521">NADP</keyword>
<dbReference type="GO" id="GO:0006526">
    <property type="term" value="P:L-arginine biosynthetic process"/>
    <property type="evidence" value="ECO:0007669"/>
    <property type="project" value="UniProtKB-UniRule"/>
</dbReference>
<dbReference type="EMBL" id="JACIFZ010000002">
    <property type="protein sequence ID" value="MBB4220949.1"/>
    <property type="molecule type" value="Genomic_DNA"/>
</dbReference>
<dbReference type="SUPFAM" id="SSF55347">
    <property type="entry name" value="Glyceraldehyde-3-phosphate dehydrogenase-like, C-terminal domain"/>
    <property type="match status" value="1"/>
</dbReference>
<dbReference type="Pfam" id="PF22698">
    <property type="entry name" value="Semialdhyde_dhC_1"/>
    <property type="match status" value="1"/>
</dbReference>
<dbReference type="RefSeq" id="WP_260319242.1">
    <property type="nucleotide sequence ID" value="NZ_JACIFZ010000002.1"/>
</dbReference>
<dbReference type="Gene3D" id="3.40.50.720">
    <property type="entry name" value="NAD(P)-binding Rossmann-like Domain"/>
    <property type="match status" value="1"/>
</dbReference>
<dbReference type="CDD" id="cd23935">
    <property type="entry name" value="AGPR_2_C"/>
    <property type="match status" value="1"/>
</dbReference>
<dbReference type="EC" id="1.2.1.38" evidence="6"/>
<dbReference type="SMART" id="SM00859">
    <property type="entry name" value="Semialdhyde_dh"/>
    <property type="match status" value="1"/>
</dbReference>
<dbReference type="GO" id="GO:0005737">
    <property type="term" value="C:cytoplasm"/>
    <property type="evidence" value="ECO:0007669"/>
    <property type="project" value="UniProtKB-SubCell"/>
</dbReference>
<evidence type="ECO:0000313" key="9">
    <source>
        <dbReference type="Proteomes" id="UP000524450"/>
    </source>
</evidence>
<dbReference type="InterPro" id="IPR050085">
    <property type="entry name" value="AGPR"/>
</dbReference>
<accession>A0A840FMY8</accession>
<sequence length="329" mass="34879">MDLKIFIDGDQGTTGLDLQNRLRGGEFRIHTLPANLRKDAAARRAALNECDIAILCLPDAAARDAVAMIENPSVRVIDASSAHRTSPGWVYGLPELDARQGERIASAARVTNPGCYPTAAVALLRPLTDAGLLPADYPLVIHAVSGYSGQGRAGAEAHEAGAAAHSLKVYGLALEHKHVAEMEAYAGLTARPIFVPAYGSYRQGIVLTIGLHARMLPSDVSGMRIHECLAQRYRDAAHVHVLPMSPAVPMTELDPQVHNGSNDMSLAVACNERTGQIVLGAVLDNLGKGAAGAAVQNLRLMASASGRGRCSQQRRTCPFAIEPASEHPQ</sequence>
<comment type="pathway">
    <text evidence="6">Amino-acid biosynthesis; L-arginine biosynthesis; N(2)-acetyl-L-ornithine from L-glutamate: step 3/4.</text>
</comment>
<dbReference type="InterPro" id="IPR036291">
    <property type="entry name" value="NAD(P)-bd_dom_sf"/>
</dbReference>
<dbReference type="SUPFAM" id="SSF51735">
    <property type="entry name" value="NAD(P)-binding Rossmann-fold domains"/>
    <property type="match status" value="1"/>
</dbReference>
<dbReference type="UniPathway" id="UPA00068">
    <property type="reaction ID" value="UER00108"/>
</dbReference>
<dbReference type="Gene3D" id="3.30.360.10">
    <property type="entry name" value="Dihydrodipicolinate Reductase, domain 2"/>
    <property type="match status" value="1"/>
</dbReference>
<keyword evidence="5 6" id="KW-0560">Oxidoreductase</keyword>
<dbReference type="GO" id="GO:0051287">
    <property type="term" value="F:NAD binding"/>
    <property type="evidence" value="ECO:0007669"/>
    <property type="project" value="InterPro"/>
</dbReference>
<dbReference type="Pfam" id="PF01118">
    <property type="entry name" value="Semialdhyde_dh"/>
    <property type="match status" value="1"/>
</dbReference>
<feature type="active site" evidence="6">
    <location>
        <position position="115"/>
    </location>
</feature>
<evidence type="ECO:0000313" key="8">
    <source>
        <dbReference type="EMBL" id="MBB4220949.1"/>
    </source>
</evidence>
<comment type="similarity">
    <text evidence="6">Belongs to the NAGSA dehydrogenase family. Type 2 subfamily.</text>
</comment>
<evidence type="ECO:0000256" key="3">
    <source>
        <dbReference type="ARBA" id="ARBA00022605"/>
    </source>
</evidence>
<feature type="domain" description="Semialdehyde dehydrogenase NAD-binding" evidence="7">
    <location>
        <begin position="4"/>
        <end position="104"/>
    </location>
</feature>
<dbReference type="AlphaFoldDB" id="A0A840FMY8"/>
<dbReference type="GO" id="GO:0003942">
    <property type="term" value="F:N-acetyl-gamma-glutamyl-phosphate reductase activity"/>
    <property type="evidence" value="ECO:0007669"/>
    <property type="project" value="UniProtKB-UniRule"/>
</dbReference>
<dbReference type="InterPro" id="IPR058924">
    <property type="entry name" value="AGPR_dimerisation_dom"/>
</dbReference>
<evidence type="ECO:0000259" key="7">
    <source>
        <dbReference type="SMART" id="SM00859"/>
    </source>
</evidence>
<evidence type="ECO:0000256" key="1">
    <source>
        <dbReference type="ARBA" id="ARBA00022490"/>
    </source>
</evidence>
<keyword evidence="2 6" id="KW-0055">Arginine biosynthesis</keyword>
<dbReference type="PANTHER" id="PTHR32338:SF10">
    <property type="entry name" value="N-ACETYL-GAMMA-GLUTAMYL-PHOSPHATE REDUCTASE, CHLOROPLASTIC-RELATED"/>
    <property type="match status" value="1"/>
</dbReference>
<comment type="catalytic activity">
    <reaction evidence="6">
        <text>N-acetyl-L-glutamate 5-semialdehyde + phosphate + NADP(+) = N-acetyl-L-glutamyl 5-phosphate + NADPH + H(+)</text>
        <dbReference type="Rhea" id="RHEA:21588"/>
        <dbReference type="ChEBI" id="CHEBI:15378"/>
        <dbReference type="ChEBI" id="CHEBI:29123"/>
        <dbReference type="ChEBI" id="CHEBI:43474"/>
        <dbReference type="ChEBI" id="CHEBI:57783"/>
        <dbReference type="ChEBI" id="CHEBI:57936"/>
        <dbReference type="ChEBI" id="CHEBI:58349"/>
        <dbReference type="EC" id="1.2.1.38"/>
    </reaction>
</comment>
<dbReference type="InterPro" id="IPR000534">
    <property type="entry name" value="Semialdehyde_DH_NAD-bd"/>
</dbReference>
<proteinExistence type="inferred from homology"/>
<comment type="function">
    <text evidence="6">Catalyzes the NADPH-dependent reduction of N-acetyl-5-glutamyl phosphate to yield N-acetyl-L-glutamate 5-semialdehyde.</text>
</comment>
<evidence type="ECO:0000256" key="4">
    <source>
        <dbReference type="ARBA" id="ARBA00022857"/>
    </source>
</evidence>
<dbReference type="PANTHER" id="PTHR32338">
    <property type="entry name" value="N-ACETYL-GAMMA-GLUTAMYL-PHOSPHATE REDUCTASE, CHLOROPLASTIC-RELATED-RELATED"/>
    <property type="match status" value="1"/>
</dbReference>
<dbReference type="Proteomes" id="UP000524450">
    <property type="component" value="Unassembled WGS sequence"/>
</dbReference>
<keyword evidence="1 6" id="KW-0963">Cytoplasm</keyword>
<comment type="caution">
    <text evidence="8">The sequence shown here is derived from an EMBL/GenBank/DDBJ whole genome shotgun (WGS) entry which is preliminary data.</text>
</comment>
<reference evidence="8 9" key="1">
    <citation type="submission" date="2020-08" db="EMBL/GenBank/DDBJ databases">
        <title>Genomic Encyclopedia of Type Strains, Phase IV (KMG-V): Genome sequencing to study the core and pangenomes of soil and plant-associated prokaryotes.</title>
        <authorList>
            <person name="Whitman W."/>
        </authorList>
    </citation>
    <scope>NUCLEOTIDE SEQUENCE [LARGE SCALE GENOMIC DNA]</scope>
    <source>
        <strain evidence="8 9">34/80</strain>
    </source>
</reference>
<name>A0A840FMY8_9BURK</name>
<protein>
    <recommendedName>
        <fullName evidence="6">N-acetyl-gamma-glutamyl-phosphate reductase</fullName>
        <shortName evidence="6">AGPR</shortName>
        <ecNumber evidence="6">1.2.1.38</ecNumber>
    </recommendedName>
    <alternativeName>
        <fullName evidence="6">N-acetyl-glutamate semialdehyde dehydrogenase</fullName>
        <shortName evidence="6">NAGSA dehydrogenase</shortName>
    </alternativeName>
</protein>
<gene>
    <name evidence="6" type="primary">argC</name>
    <name evidence="8" type="ORF">GGD71_001709</name>
</gene>
<comment type="subcellular location">
    <subcellularLocation>
        <location evidence="6">Cytoplasm</location>
    </subcellularLocation>
</comment>
<evidence type="ECO:0000256" key="6">
    <source>
        <dbReference type="HAMAP-Rule" id="MF_01110"/>
    </source>
</evidence>
<keyword evidence="3 6" id="KW-0028">Amino-acid biosynthesis</keyword>